<keyword evidence="2" id="KW-0812">Transmembrane</keyword>
<protein>
    <recommendedName>
        <fullName evidence="5">Vacuolar h+-atpase assembly protein</fullName>
    </recommendedName>
</protein>
<feature type="transmembrane region" description="Helical" evidence="2">
    <location>
        <begin position="119"/>
        <end position="140"/>
    </location>
</feature>
<accession>A0A0W0F7M3</accession>
<organism evidence="3 4">
    <name type="scientific">Moniliophthora roreri</name>
    <name type="common">Frosty pod rot fungus</name>
    <name type="synonym">Monilia roreri</name>
    <dbReference type="NCBI Taxonomy" id="221103"/>
    <lineage>
        <taxon>Eukaryota</taxon>
        <taxon>Fungi</taxon>
        <taxon>Dikarya</taxon>
        <taxon>Basidiomycota</taxon>
        <taxon>Agaricomycotina</taxon>
        <taxon>Agaricomycetes</taxon>
        <taxon>Agaricomycetidae</taxon>
        <taxon>Agaricales</taxon>
        <taxon>Marasmiineae</taxon>
        <taxon>Marasmiaceae</taxon>
        <taxon>Moniliophthora</taxon>
    </lineage>
</organism>
<proteinExistence type="predicted"/>
<keyword evidence="2" id="KW-0472">Membrane</keyword>
<dbReference type="eggNOG" id="ENOG502SPV7">
    <property type="taxonomic scope" value="Eukaryota"/>
</dbReference>
<dbReference type="GO" id="GO:0070072">
    <property type="term" value="P:vacuolar proton-transporting V-type ATPase complex assembly"/>
    <property type="evidence" value="ECO:0007669"/>
    <property type="project" value="InterPro"/>
</dbReference>
<evidence type="ECO:0000256" key="1">
    <source>
        <dbReference type="SAM" id="MobiDB-lite"/>
    </source>
</evidence>
<dbReference type="Proteomes" id="UP000054988">
    <property type="component" value="Unassembled WGS sequence"/>
</dbReference>
<sequence length="226" mass="25734">MSDTLDQLNVSLETHLVDTLRQLLPVLPPKHQAQLTPYLSPQRRDKISYALLQSISQWTRSTSGARALRSHSPSLNPQDYTMIALLAGVTTSPERHFAPYEPPKDPEQLAQERKKERKAIAAIINGVFSIIGTGVAAWWGSERTGWKNEWRILFAFFATAIVALAEIVLYIIWQHRQDTAPKPKKRYIRVKNQEDTVAVEPPQSDTDSGNATRDHLRKRRIHHSNM</sequence>
<reference evidence="3 4" key="1">
    <citation type="submission" date="2015-12" db="EMBL/GenBank/DDBJ databases">
        <title>Draft genome sequence of Moniliophthora roreri, the causal agent of frosty pod rot of cacao.</title>
        <authorList>
            <person name="Aime M.C."/>
            <person name="Diaz-Valderrama J.R."/>
            <person name="Kijpornyongpan T."/>
            <person name="Phillips-Mora W."/>
        </authorList>
    </citation>
    <scope>NUCLEOTIDE SEQUENCE [LARGE SCALE GENOMIC DNA]</scope>
    <source>
        <strain evidence="3 4">MCA 2952</strain>
    </source>
</reference>
<name>A0A0W0F7M3_MONRR</name>
<evidence type="ECO:0000313" key="4">
    <source>
        <dbReference type="Proteomes" id="UP000054988"/>
    </source>
</evidence>
<feature type="transmembrane region" description="Helical" evidence="2">
    <location>
        <begin position="152"/>
        <end position="173"/>
    </location>
</feature>
<dbReference type="EMBL" id="LATX01002238">
    <property type="protein sequence ID" value="KTB32343.1"/>
    <property type="molecule type" value="Genomic_DNA"/>
</dbReference>
<evidence type="ECO:0008006" key="5">
    <source>
        <dbReference type="Google" id="ProtNLM"/>
    </source>
</evidence>
<dbReference type="InterPro" id="IPR021013">
    <property type="entry name" value="ATPase_Vma12"/>
</dbReference>
<evidence type="ECO:0000256" key="2">
    <source>
        <dbReference type="SAM" id="Phobius"/>
    </source>
</evidence>
<feature type="compositionally biased region" description="Basic residues" evidence="1">
    <location>
        <begin position="215"/>
        <end position="226"/>
    </location>
</feature>
<keyword evidence="2" id="KW-1133">Transmembrane helix</keyword>
<feature type="region of interest" description="Disordered" evidence="1">
    <location>
        <begin position="194"/>
        <end position="226"/>
    </location>
</feature>
<comment type="caution">
    <text evidence="3">The sequence shown here is derived from an EMBL/GenBank/DDBJ whole genome shotgun (WGS) entry which is preliminary data.</text>
</comment>
<gene>
    <name evidence="3" type="ORF">WG66_15078</name>
</gene>
<dbReference type="AlphaFoldDB" id="A0A0W0F7M3"/>
<evidence type="ECO:0000313" key="3">
    <source>
        <dbReference type="EMBL" id="KTB32343.1"/>
    </source>
</evidence>
<dbReference type="Pfam" id="PF11712">
    <property type="entry name" value="Vma12"/>
    <property type="match status" value="1"/>
</dbReference>